<dbReference type="HAMAP" id="MF_01521">
    <property type="entry name" value="MntP_pump"/>
    <property type="match status" value="1"/>
</dbReference>
<dbReference type="PANTHER" id="PTHR35529:SF1">
    <property type="entry name" value="MANGANESE EFFLUX PUMP MNTP-RELATED"/>
    <property type="match status" value="1"/>
</dbReference>
<comment type="similarity">
    <text evidence="8">Belongs to the MntP (TC 9.B.29) family.</text>
</comment>
<keyword evidence="2 8" id="KW-1003">Cell membrane</keyword>
<evidence type="ECO:0000313" key="9">
    <source>
        <dbReference type="EMBL" id="MBP1906944.1"/>
    </source>
</evidence>
<dbReference type="InterPro" id="IPR003810">
    <property type="entry name" value="Mntp/YtaF"/>
</dbReference>
<dbReference type="PANTHER" id="PTHR35529">
    <property type="entry name" value="MANGANESE EFFLUX PUMP MNTP-RELATED"/>
    <property type="match status" value="1"/>
</dbReference>
<feature type="transmembrane region" description="Helical" evidence="8">
    <location>
        <begin position="107"/>
        <end position="130"/>
    </location>
</feature>
<keyword evidence="4 8" id="KW-1133">Transmembrane helix</keyword>
<comment type="function">
    <text evidence="8">Probably functions as a manganese efflux pump.</text>
</comment>
<keyword evidence="7 8" id="KW-0464">Manganese</keyword>
<feature type="transmembrane region" description="Helical" evidence="8">
    <location>
        <begin position="42"/>
        <end position="62"/>
    </location>
</feature>
<evidence type="ECO:0000256" key="3">
    <source>
        <dbReference type="ARBA" id="ARBA00022692"/>
    </source>
</evidence>
<evidence type="ECO:0000256" key="7">
    <source>
        <dbReference type="ARBA" id="ARBA00023211"/>
    </source>
</evidence>
<keyword evidence="10" id="KW-1185">Reference proteome</keyword>
<dbReference type="InterPro" id="IPR022929">
    <property type="entry name" value="Put_MntP"/>
</dbReference>
<organism evidence="9 10">
    <name type="scientific">Paenibacillus turicensis</name>
    <dbReference type="NCBI Taxonomy" id="160487"/>
    <lineage>
        <taxon>Bacteria</taxon>
        <taxon>Bacillati</taxon>
        <taxon>Bacillota</taxon>
        <taxon>Bacilli</taxon>
        <taxon>Bacillales</taxon>
        <taxon>Paenibacillaceae</taxon>
        <taxon>Paenibacillus</taxon>
    </lineage>
</organism>
<evidence type="ECO:0000256" key="8">
    <source>
        <dbReference type="HAMAP-Rule" id="MF_01521"/>
    </source>
</evidence>
<name>A0ABS4FWU4_9BACL</name>
<feature type="transmembrane region" description="Helical" evidence="8">
    <location>
        <begin position="136"/>
        <end position="156"/>
    </location>
</feature>
<evidence type="ECO:0000313" key="10">
    <source>
        <dbReference type="Proteomes" id="UP001519272"/>
    </source>
</evidence>
<keyword evidence="6 8" id="KW-0472">Membrane</keyword>
<gene>
    <name evidence="8" type="primary">mntP</name>
    <name evidence="9" type="ORF">J2Z32_003609</name>
</gene>
<feature type="transmembrane region" description="Helical" evidence="8">
    <location>
        <begin position="12"/>
        <end position="30"/>
    </location>
</feature>
<evidence type="ECO:0000256" key="1">
    <source>
        <dbReference type="ARBA" id="ARBA00022448"/>
    </source>
</evidence>
<evidence type="ECO:0000256" key="6">
    <source>
        <dbReference type="ARBA" id="ARBA00023136"/>
    </source>
</evidence>
<reference evidence="9 10" key="1">
    <citation type="submission" date="2021-03" db="EMBL/GenBank/DDBJ databases">
        <title>Genomic Encyclopedia of Type Strains, Phase IV (KMG-IV): sequencing the most valuable type-strain genomes for metagenomic binning, comparative biology and taxonomic classification.</title>
        <authorList>
            <person name="Goeker M."/>
        </authorList>
    </citation>
    <scope>NUCLEOTIDE SEQUENCE [LARGE SCALE GENOMIC DNA]</scope>
    <source>
        <strain evidence="9 10">DSM 14349</strain>
    </source>
</reference>
<evidence type="ECO:0000256" key="4">
    <source>
        <dbReference type="ARBA" id="ARBA00022989"/>
    </source>
</evidence>
<dbReference type="RefSeq" id="WP_210090533.1">
    <property type="nucleotide sequence ID" value="NZ_JAGGKG010000020.1"/>
</dbReference>
<evidence type="ECO:0000256" key="5">
    <source>
        <dbReference type="ARBA" id="ARBA00023065"/>
    </source>
</evidence>
<keyword evidence="3 8" id="KW-0812">Transmembrane</keyword>
<keyword evidence="5 8" id="KW-0406">Ion transport</keyword>
<dbReference type="Proteomes" id="UP001519272">
    <property type="component" value="Unassembled WGS sequence"/>
</dbReference>
<evidence type="ECO:0000256" key="2">
    <source>
        <dbReference type="ARBA" id="ARBA00022475"/>
    </source>
</evidence>
<dbReference type="Pfam" id="PF02659">
    <property type="entry name" value="Mntp"/>
    <property type="match status" value="1"/>
</dbReference>
<comment type="subcellular location">
    <subcellularLocation>
        <location evidence="8">Cell membrane</location>
        <topology evidence="8">Multi-pass membrane protein</topology>
    </subcellularLocation>
</comment>
<sequence length="186" mass="19743">MAVAYAYLGEWVTIILMALALGMDAFSLGIGIGMKGIRKKEILLIASVVAFFHILMPLLGVATGQYVGRLLGELSQYVAGGLLALLGGHMIYNAMKEGEAQMISHQSFLGIVLFSLSVSIDSFSIGITLGMFHANLWLIVLLFGFCGGLLSMMGLMLGKKVGRSLGEYGEAVGGAILLAFGLLFIF</sequence>
<proteinExistence type="inferred from homology"/>
<keyword evidence="1 8" id="KW-0813">Transport</keyword>
<feature type="transmembrane region" description="Helical" evidence="8">
    <location>
        <begin position="168"/>
        <end position="185"/>
    </location>
</feature>
<accession>A0ABS4FWU4</accession>
<comment type="caution">
    <text evidence="9">The sequence shown here is derived from an EMBL/GenBank/DDBJ whole genome shotgun (WGS) entry which is preliminary data.</text>
</comment>
<protein>
    <recommendedName>
        <fullName evidence="8">Putative manganese efflux pump MntP</fullName>
    </recommendedName>
</protein>
<feature type="transmembrane region" description="Helical" evidence="8">
    <location>
        <begin position="74"/>
        <end position="95"/>
    </location>
</feature>
<dbReference type="EMBL" id="JAGGKG010000020">
    <property type="protein sequence ID" value="MBP1906944.1"/>
    <property type="molecule type" value="Genomic_DNA"/>
</dbReference>